<keyword evidence="2" id="KW-1185">Reference proteome</keyword>
<evidence type="ECO:0000313" key="2">
    <source>
        <dbReference type="Proteomes" id="UP001431926"/>
    </source>
</evidence>
<organism evidence="1 2">
    <name type="scientific">Streptomyces anulatus</name>
    <name type="common">Streptomyces chrysomallus</name>
    <dbReference type="NCBI Taxonomy" id="1892"/>
    <lineage>
        <taxon>Bacteria</taxon>
        <taxon>Bacillati</taxon>
        <taxon>Actinomycetota</taxon>
        <taxon>Actinomycetes</taxon>
        <taxon>Kitasatosporales</taxon>
        <taxon>Streptomycetaceae</taxon>
        <taxon>Streptomyces</taxon>
    </lineage>
</organism>
<protein>
    <submittedName>
        <fullName evidence="1">Uncharacterized protein</fullName>
    </submittedName>
</protein>
<reference evidence="1" key="1">
    <citation type="submission" date="2022-10" db="EMBL/GenBank/DDBJ databases">
        <title>The complete genomes of actinobacterial strains from the NBC collection.</title>
        <authorList>
            <person name="Joergensen T.S."/>
            <person name="Alvarez Arevalo M."/>
            <person name="Sterndorff E.B."/>
            <person name="Faurdal D."/>
            <person name="Vuksanovic O."/>
            <person name="Mourched A.-S."/>
            <person name="Charusanti P."/>
            <person name="Shaw S."/>
            <person name="Blin K."/>
            <person name="Weber T."/>
        </authorList>
    </citation>
    <scope>NUCLEOTIDE SEQUENCE</scope>
    <source>
        <strain evidence="1">NBC_01436</strain>
    </source>
</reference>
<dbReference type="RefSeq" id="WP_329359744.1">
    <property type="nucleotide sequence ID" value="NZ_CP109490.1"/>
</dbReference>
<accession>A0ABZ1ZTL9</accession>
<dbReference type="Proteomes" id="UP001431926">
    <property type="component" value="Chromosome"/>
</dbReference>
<evidence type="ECO:0000313" key="1">
    <source>
        <dbReference type="EMBL" id="WUX41745.1"/>
    </source>
</evidence>
<gene>
    <name evidence="1" type="ORF">OG367_38395</name>
</gene>
<dbReference type="EMBL" id="CP109491">
    <property type="protein sequence ID" value="WUX41745.1"/>
    <property type="molecule type" value="Genomic_DNA"/>
</dbReference>
<proteinExistence type="predicted"/>
<sequence length="227" mass="24571">MVTAIGLASPAAVSAWQKVFPEDSATLLVEPNEQACLNRWYVPSSDASTSSQVDRATTDQLVQWAREGRAVHAGMLEAAVTVHGDAGSSVEVRDISVTVTRREKAAPGTVTGPLGCGTGPDEPSYLAVDLDTLPLNQPVPAAYLMRSPQQKAARQLEADHGQSVSLPHTVEEGDFYSLFLIGRTARYDTRWKATITWWDGKDMHRRTLSGRDGKDLRVVPTGDNRSG</sequence>
<name>A0ABZ1ZTL9_STRAQ</name>